<evidence type="ECO:0000256" key="1">
    <source>
        <dbReference type="SAM" id="MobiDB-lite"/>
    </source>
</evidence>
<organism evidence="3 4">
    <name type="scientific">Linum trigynum</name>
    <dbReference type="NCBI Taxonomy" id="586398"/>
    <lineage>
        <taxon>Eukaryota</taxon>
        <taxon>Viridiplantae</taxon>
        <taxon>Streptophyta</taxon>
        <taxon>Embryophyta</taxon>
        <taxon>Tracheophyta</taxon>
        <taxon>Spermatophyta</taxon>
        <taxon>Magnoliopsida</taxon>
        <taxon>eudicotyledons</taxon>
        <taxon>Gunneridae</taxon>
        <taxon>Pentapetalae</taxon>
        <taxon>rosids</taxon>
        <taxon>fabids</taxon>
        <taxon>Malpighiales</taxon>
        <taxon>Linaceae</taxon>
        <taxon>Linum</taxon>
    </lineage>
</organism>
<feature type="region of interest" description="Disordered" evidence="1">
    <location>
        <begin position="40"/>
        <end position="109"/>
    </location>
</feature>
<dbReference type="InterPro" id="IPR040256">
    <property type="entry name" value="At4g02000-like"/>
</dbReference>
<dbReference type="PANTHER" id="PTHR31286">
    <property type="entry name" value="GLYCINE-RICH CELL WALL STRUCTURAL PROTEIN 1.8-LIKE"/>
    <property type="match status" value="1"/>
</dbReference>
<feature type="compositionally biased region" description="Polar residues" evidence="1">
    <location>
        <begin position="48"/>
        <end position="59"/>
    </location>
</feature>
<dbReference type="Proteomes" id="UP001497516">
    <property type="component" value="Chromosome 7"/>
</dbReference>
<feature type="compositionally biased region" description="Basic residues" evidence="1">
    <location>
        <begin position="707"/>
        <end position="716"/>
    </location>
</feature>
<feature type="compositionally biased region" description="Basic and acidic residues" evidence="1">
    <location>
        <begin position="530"/>
        <end position="546"/>
    </location>
</feature>
<sequence length="750" mass="83569">MSLSSLSLTENSAVQPNGSFTVAAGTLPAHHESTLFTPLPPSQAGGRCSTSITGTTQKVNGLGRGAADGRKEKRRWKPPEYPKSAFQYQRRRKRGRVQRNSSAKGDYPGIAKSNKWKGVLYLEPSAAELAMEGQSRGRVRVQKEIESRDMTQNHHQLVKIYWYLTESSFKECEKERRRAPGSKKAPKVIAEYSPKLLLVSPVNTTKSPSDPSRISPANNNKRKAKGKPKSSTMERGNSQAPNRARDENRNTLAASRSRGERPFLSSNGGRGISMMLGKMLTENRVALAKAAGAARYAWGGYGEVNVQPTETQNLFIFTFNNEAIREKIWRDRPWSLSNTTTAIEKYNGRGKPEEVPIDKVAMWVQIHGIHQNQRNEENMVAIGNHYFPGMLDLDRASLAFTGYRKFLRILVEVDIEDPIPTGFDFPFTDETTGDEHCDIIEFKYERLVELCYFCGRIGHNWPTCWRMNEERKKNGVAYLSEVYNSSLKAGIDSPHRHQSTNNRSSREGEGSQSYSTGREKASSGGQSRWEGAEGKESTGPDGRISEGDFQIPPGFTVRRIEEPVQYEEDHGARGRWRGRYRDGMGATNLSLEMERAAAAMEAGLQLEEVRADRSFGRNPGMVETTLSLGPTQPTNPGQCPAQAGPIEVDDYQHTQDGREEELGRKQKKRKGMGLLCGLRPNSECREKEAAFDGPVGEFEMGGLGVGPRRKNMKFKAGKNNTSMGNQAESEQEGRGKNKAAVVRQKPPLQE</sequence>
<gene>
    <name evidence="3" type="ORF">LTRI10_LOCUS43972</name>
</gene>
<evidence type="ECO:0000259" key="2">
    <source>
        <dbReference type="Pfam" id="PF14392"/>
    </source>
</evidence>
<feature type="region of interest" description="Disordered" evidence="1">
    <location>
        <begin position="200"/>
        <end position="267"/>
    </location>
</feature>
<evidence type="ECO:0000313" key="3">
    <source>
        <dbReference type="EMBL" id="CAL1404086.1"/>
    </source>
</evidence>
<dbReference type="InterPro" id="IPR025836">
    <property type="entry name" value="Zn_knuckle_CX2CX4HX4C"/>
</dbReference>
<accession>A0AAV2G0N3</accession>
<proteinExistence type="predicted"/>
<feature type="domain" description="Zinc knuckle CX2CX4HX4C" evidence="2">
    <location>
        <begin position="439"/>
        <end position="464"/>
    </location>
</feature>
<reference evidence="3 4" key="1">
    <citation type="submission" date="2024-04" db="EMBL/GenBank/DDBJ databases">
        <authorList>
            <person name="Fracassetti M."/>
        </authorList>
    </citation>
    <scope>NUCLEOTIDE SEQUENCE [LARGE SCALE GENOMIC DNA]</scope>
</reference>
<dbReference type="AlphaFoldDB" id="A0AAV2G0N3"/>
<keyword evidence="4" id="KW-1185">Reference proteome</keyword>
<feature type="compositionally biased region" description="Polar residues" evidence="1">
    <location>
        <begin position="201"/>
        <end position="219"/>
    </location>
</feature>
<protein>
    <recommendedName>
        <fullName evidence="2">Zinc knuckle CX2CX4HX4C domain-containing protein</fullName>
    </recommendedName>
</protein>
<feature type="compositionally biased region" description="Polar residues" evidence="1">
    <location>
        <begin position="718"/>
        <end position="728"/>
    </location>
</feature>
<feature type="compositionally biased region" description="Polar residues" evidence="1">
    <location>
        <begin position="229"/>
        <end position="241"/>
    </location>
</feature>
<dbReference type="PANTHER" id="PTHR31286:SF178">
    <property type="entry name" value="DUF4283 DOMAIN-CONTAINING PROTEIN"/>
    <property type="match status" value="1"/>
</dbReference>
<dbReference type="EMBL" id="OZ034820">
    <property type="protein sequence ID" value="CAL1404086.1"/>
    <property type="molecule type" value="Genomic_DNA"/>
</dbReference>
<name>A0AAV2G0N3_9ROSI</name>
<feature type="region of interest" description="Disordered" evidence="1">
    <location>
        <begin position="694"/>
        <end position="750"/>
    </location>
</feature>
<evidence type="ECO:0000313" key="4">
    <source>
        <dbReference type="Proteomes" id="UP001497516"/>
    </source>
</evidence>
<dbReference type="Pfam" id="PF14392">
    <property type="entry name" value="zf-CCHC_4"/>
    <property type="match status" value="1"/>
</dbReference>
<feature type="region of interest" description="Disordered" evidence="1">
    <location>
        <begin position="489"/>
        <end position="553"/>
    </location>
</feature>